<proteinExistence type="predicted"/>
<evidence type="ECO:0000313" key="3">
    <source>
        <dbReference type="EMBL" id="MDE8698139.1"/>
    </source>
</evidence>
<dbReference type="Pfam" id="PF21252">
    <property type="entry name" value="Glyco_hydro_109_C"/>
    <property type="match status" value="1"/>
</dbReference>
<dbReference type="InterPro" id="IPR036291">
    <property type="entry name" value="NAD(P)-bd_dom_sf"/>
</dbReference>
<sequence>IIICTDWLTHTPMATYAMEQGKHFAIEETAAMTVAECWQLVDTAERTRRHCIMLEICCYDAFALTTLNMARQGLFGEIMHVVGAYIHDLRSIYFSDENL</sequence>
<dbReference type="PANTHER" id="PTHR43818">
    <property type="entry name" value="BCDNA.GH03377"/>
    <property type="match status" value="1"/>
</dbReference>
<dbReference type="Gene3D" id="3.40.50.720">
    <property type="entry name" value="NAD(P)-binding Rossmann-like Domain"/>
    <property type="match status" value="1"/>
</dbReference>
<evidence type="ECO:0000259" key="2">
    <source>
        <dbReference type="Pfam" id="PF21252"/>
    </source>
</evidence>
<dbReference type="InterPro" id="IPR049303">
    <property type="entry name" value="Glyco_hydro_109_C"/>
</dbReference>
<feature type="non-terminal residue" evidence="3">
    <location>
        <position position="99"/>
    </location>
</feature>
<dbReference type="InterPro" id="IPR050463">
    <property type="entry name" value="Gfo/Idh/MocA_oxidrdct_glycsds"/>
</dbReference>
<name>A0AAW6MDH5_9BACE</name>
<gene>
    <name evidence="3" type="ORF">PZH42_29615</name>
</gene>
<reference evidence="3" key="1">
    <citation type="submission" date="2023-03" db="EMBL/GenBank/DDBJ databases">
        <title>DFI Biobank Strains.</title>
        <authorList>
            <person name="Mostad J."/>
            <person name="Paddock L."/>
            <person name="Medina S."/>
            <person name="Waligurski E."/>
            <person name="Barat B."/>
            <person name="Smith R."/>
            <person name="Burgo V."/>
            <person name="Metcalfe C."/>
            <person name="Woodson C."/>
            <person name="Sundararajan A."/>
            <person name="Ramaswamy R."/>
            <person name="Lin H."/>
            <person name="Pamer E.G."/>
        </authorList>
    </citation>
    <scope>NUCLEOTIDE SEQUENCE</scope>
    <source>
        <strain evidence="3">DFI.9.5</strain>
    </source>
</reference>
<organism evidence="3 4">
    <name type="scientific">Bacteroides cellulosilyticus</name>
    <dbReference type="NCBI Taxonomy" id="246787"/>
    <lineage>
        <taxon>Bacteria</taxon>
        <taxon>Pseudomonadati</taxon>
        <taxon>Bacteroidota</taxon>
        <taxon>Bacteroidia</taxon>
        <taxon>Bacteroidales</taxon>
        <taxon>Bacteroidaceae</taxon>
        <taxon>Bacteroides</taxon>
    </lineage>
</organism>
<dbReference type="Gene3D" id="3.30.360.10">
    <property type="entry name" value="Dihydrodipicolinate Reductase, domain 2"/>
    <property type="match status" value="1"/>
</dbReference>
<accession>A0AAW6MDH5</accession>
<comment type="caution">
    <text evidence="3">The sequence shown here is derived from an EMBL/GenBank/DDBJ whole genome shotgun (WGS) entry which is preliminary data.</text>
</comment>
<feature type="non-terminal residue" evidence="3">
    <location>
        <position position="1"/>
    </location>
</feature>
<keyword evidence="1" id="KW-0520">NAD</keyword>
<dbReference type="SUPFAM" id="SSF51735">
    <property type="entry name" value="NAD(P)-binding Rossmann-fold domains"/>
    <property type="match status" value="1"/>
</dbReference>
<dbReference type="EMBL" id="JARFID010000772">
    <property type="protein sequence ID" value="MDE8698139.1"/>
    <property type="molecule type" value="Genomic_DNA"/>
</dbReference>
<dbReference type="Proteomes" id="UP001221924">
    <property type="component" value="Unassembled WGS sequence"/>
</dbReference>
<evidence type="ECO:0000313" key="4">
    <source>
        <dbReference type="Proteomes" id="UP001221924"/>
    </source>
</evidence>
<dbReference type="PANTHER" id="PTHR43818:SF1">
    <property type="entry name" value="GLYCOSYL HYDROLASE FAMILY 109 PROTEIN"/>
    <property type="match status" value="1"/>
</dbReference>
<evidence type="ECO:0000256" key="1">
    <source>
        <dbReference type="ARBA" id="ARBA00023027"/>
    </source>
</evidence>
<protein>
    <submittedName>
        <fullName evidence="3">Acetylgalactosaminidase</fullName>
    </submittedName>
</protein>
<feature type="domain" description="Glycosyl hydrolase 109 C-terminal" evidence="2">
    <location>
        <begin position="64"/>
        <end position="97"/>
    </location>
</feature>
<dbReference type="AlphaFoldDB" id="A0AAW6MDH5"/>